<comment type="caution">
    <text evidence="1">The sequence shown here is derived from an EMBL/GenBank/DDBJ whole genome shotgun (WGS) entry which is preliminary data.</text>
</comment>
<keyword evidence="2" id="KW-1185">Reference proteome</keyword>
<sequence length="638" mass="74121">MKDAKISAENEPKQRIKGYGITLQPYGMTDRKDLITYLVNNIDQITEEKAHKTVDILEKEGFELTKKGLYEVLTDIAYQDAKEKIFTEDNGWNGKKKGDLIKICQPTTTTTTTSTGNLGKNINFPFSSTKISEKTIPIKYQLLSPPEGWSKLLFSKTSIKDRPIIIRECYKTITTLVKNFMNTNQTSIQLVTGNPGIGKSYYLIYLLFSLIEEKKDIIFHSQHNNDIFIFKFHHDEDQYIVTSLPFILYGINYRFVLEDLQMTPETTIYLVDSIKFKYHLGPKCHTVMTLPEYSQKLWMGPWSKEEIDLLIKVKDLKRNTVEKLYSCWGGIPRKLYNENTVMELDRAILECEPAHVFKFFGEVSNVTNQSLSHKILHVIPLDSNFEQTVIEFGSNYIARKITNKFYDEQREEVIKHMNVAIFRHSSLGGNVFEQLAHIELCEKNSFQIRPLLPQQSDLVVEISDNNSKLTSKIDQNGSFQFINLSQKKKYKVKLPSHNMTTKIQSTPTSSTSRKFQLTGNIRLFSSTFASKKMDRNYFDSIANLGNEIYWIPKSKNYNAIDSLIKYQDEYANFFQITVSEIHPTNRDNFHQLITEGTFQHIFLYFVVPEDRYNSFSYENTYHHKDVSQFCLLLSLKTK</sequence>
<evidence type="ECO:0000313" key="1">
    <source>
        <dbReference type="EMBL" id="KYQ88464.1"/>
    </source>
</evidence>
<name>A0A151Z3U0_TIELA</name>
<gene>
    <name evidence="1" type="ORF">DLAC_11174</name>
</gene>
<organism evidence="1 2">
    <name type="scientific">Tieghemostelium lacteum</name>
    <name type="common">Slime mold</name>
    <name type="synonym">Dictyostelium lacteum</name>
    <dbReference type="NCBI Taxonomy" id="361077"/>
    <lineage>
        <taxon>Eukaryota</taxon>
        <taxon>Amoebozoa</taxon>
        <taxon>Evosea</taxon>
        <taxon>Eumycetozoa</taxon>
        <taxon>Dictyostelia</taxon>
        <taxon>Dictyosteliales</taxon>
        <taxon>Raperosteliaceae</taxon>
        <taxon>Tieghemostelium</taxon>
    </lineage>
</organism>
<dbReference type="EMBL" id="LODT01000051">
    <property type="protein sequence ID" value="KYQ88464.1"/>
    <property type="molecule type" value="Genomic_DNA"/>
</dbReference>
<dbReference type="PANTHER" id="PTHR33129:SF1">
    <property type="entry name" value="ATP-BINDING PROTEIN"/>
    <property type="match status" value="1"/>
</dbReference>
<accession>A0A151Z3U0</accession>
<proteinExistence type="predicted"/>
<dbReference type="PANTHER" id="PTHR33129">
    <property type="entry name" value="PROTEIN KINASE DOMAIN-CONTAINING PROTEIN-RELATED"/>
    <property type="match status" value="1"/>
</dbReference>
<evidence type="ECO:0000313" key="2">
    <source>
        <dbReference type="Proteomes" id="UP000076078"/>
    </source>
</evidence>
<protein>
    <submittedName>
        <fullName evidence="1">Uncharacterized protein</fullName>
    </submittedName>
</protein>
<dbReference type="Proteomes" id="UP000076078">
    <property type="component" value="Unassembled WGS sequence"/>
</dbReference>
<dbReference type="OrthoDB" id="2407854at2759"/>
<dbReference type="AlphaFoldDB" id="A0A151Z3U0"/>
<dbReference type="InParanoid" id="A0A151Z3U0"/>
<dbReference type="InterPro" id="IPR052980">
    <property type="entry name" value="Crinkler_effector"/>
</dbReference>
<reference evidence="1 2" key="1">
    <citation type="submission" date="2015-12" db="EMBL/GenBank/DDBJ databases">
        <title>Dictyostelia acquired genes for synthesis and detection of signals that induce cell-type specialization by lateral gene transfer from prokaryotes.</title>
        <authorList>
            <person name="Gloeckner G."/>
            <person name="Schaap P."/>
        </authorList>
    </citation>
    <scope>NUCLEOTIDE SEQUENCE [LARGE SCALE GENOMIC DNA]</scope>
    <source>
        <strain evidence="1 2">TK</strain>
    </source>
</reference>